<name>A0A8R1Y3W5_ONCVO</name>
<organism evidence="2 3">
    <name type="scientific">Onchocerca volvulus</name>
    <dbReference type="NCBI Taxonomy" id="6282"/>
    <lineage>
        <taxon>Eukaryota</taxon>
        <taxon>Metazoa</taxon>
        <taxon>Ecdysozoa</taxon>
        <taxon>Nematoda</taxon>
        <taxon>Chromadorea</taxon>
        <taxon>Rhabditida</taxon>
        <taxon>Spirurina</taxon>
        <taxon>Spiruromorpha</taxon>
        <taxon>Filarioidea</taxon>
        <taxon>Onchocercidae</taxon>
        <taxon>Onchocerca</taxon>
    </lineage>
</organism>
<dbReference type="Proteomes" id="UP000024404">
    <property type="component" value="Unassembled WGS sequence"/>
</dbReference>
<evidence type="ECO:0000256" key="1">
    <source>
        <dbReference type="SAM" id="MobiDB-lite"/>
    </source>
</evidence>
<reference evidence="2" key="2">
    <citation type="submission" date="2022-06" db="UniProtKB">
        <authorList>
            <consortium name="EnsemblMetazoa"/>
        </authorList>
    </citation>
    <scope>IDENTIFICATION</scope>
</reference>
<evidence type="ECO:0000313" key="3">
    <source>
        <dbReference type="Proteomes" id="UP000024404"/>
    </source>
</evidence>
<keyword evidence="3" id="KW-1185">Reference proteome</keyword>
<dbReference type="EnsemblMetazoa" id="OVOC8731.1">
    <property type="protein sequence ID" value="OVOC8731.1"/>
    <property type="gene ID" value="WBGene00245540"/>
</dbReference>
<protein>
    <submittedName>
        <fullName evidence="2">Uncharacterized protein</fullName>
    </submittedName>
</protein>
<reference evidence="3" key="1">
    <citation type="submission" date="2013-10" db="EMBL/GenBank/DDBJ databases">
        <title>Genome sequencing of Onchocerca volvulus.</title>
        <authorList>
            <person name="Cotton J."/>
            <person name="Tsai J."/>
            <person name="Stanley E."/>
            <person name="Tracey A."/>
            <person name="Holroyd N."/>
            <person name="Lustigman S."/>
            <person name="Berriman M."/>
        </authorList>
    </citation>
    <scope>NUCLEOTIDE SEQUENCE</scope>
</reference>
<evidence type="ECO:0000313" key="2">
    <source>
        <dbReference type="EnsemblMetazoa" id="OVOC8731.1"/>
    </source>
</evidence>
<proteinExistence type="predicted"/>
<sequence length="125" mass="14604">MSSSIIAKIQPVKTRLVFLLHEINNLVLESPDPKSSCEQQGNLYIARNQILADKIDRLQLCIKSLNEAHEKWLEYIQTITNTKKRDEEEKIFEPVLEGEEGLFRTTQNKQYTNTTKLKKSSERRQ</sequence>
<feature type="compositionally biased region" description="Low complexity" evidence="1">
    <location>
        <begin position="105"/>
        <end position="115"/>
    </location>
</feature>
<dbReference type="AlphaFoldDB" id="A0A8R1Y3W5"/>
<feature type="region of interest" description="Disordered" evidence="1">
    <location>
        <begin position="103"/>
        <end position="125"/>
    </location>
</feature>
<accession>A0A8R1Y3W5</accession>
<dbReference type="EMBL" id="CMVM020000249">
    <property type="status" value="NOT_ANNOTATED_CDS"/>
    <property type="molecule type" value="Genomic_DNA"/>
</dbReference>